<dbReference type="InterPro" id="IPR014710">
    <property type="entry name" value="RmlC-like_jellyroll"/>
</dbReference>
<evidence type="ECO:0000313" key="4">
    <source>
        <dbReference type="Proteomes" id="UP000249082"/>
    </source>
</evidence>
<dbReference type="Proteomes" id="UP000249082">
    <property type="component" value="Unassembled WGS sequence"/>
</dbReference>
<feature type="chain" id="PRO_5015978613" evidence="1">
    <location>
        <begin position="21"/>
        <end position="162"/>
    </location>
</feature>
<name>A0A2W5NQM5_9SPHN</name>
<reference evidence="3 4" key="1">
    <citation type="submission" date="2017-08" db="EMBL/GenBank/DDBJ databases">
        <title>Infants hospitalized years apart are colonized by the same room-sourced microbial strains.</title>
        <authorList>
            <person name="Brooks B."/>
            <person name="Olm M.R."/>
            <person name="Firek B.A."/>
            <person name="Baker R."/>
            <person name="Thomas B.C."/>
            <person name="Morowitz M.J."/>
            <person name="Banfield J.F."/>
        </authorList>
    </citation>
    <scope>NUCLEOTIDE SEQUENCE [LARGE SCALE GENOMIC DNA]</scope>
    <source>
        <strain evidence="3">S2_005_002_R2_33</strain>
    </source>
</reference>
<dbReference type="InterPro" id="IPR047263">
    <property type="entry name" value="HNL-like_cupin"/>
</dbReference>
<dbReference type="AlphaFoldDB" id="A0A2W5NQM5"/>
<keyword evidence="1" id="KW-0732">Signal</keyword>
<dbReference type="CDD" id="cd02233">
    <property type="entry name" value="cupin_HNL-like"/>
    <property type="match status" value="1"/>
</dbReference>
<evidence type="ECO:0000259" key="2">
    <source>
        <dbReference type="Pfam" id="PF07883"/>
    </source>
</evidence>
<organism evidence="3 4">
    <name type="scientific">Novosphingobium pentaromativorans</name>
    <dbReference type="NCBI Taxonomy" id="205844"/>
    <lineage>
        <taxon>Bacteria</taxon>
        <taxon>Pseudomonadati</taxon>
        <taxon>Pseudomonadota</taxon>
        <taxon>Alphaproteobacteria</taxon>
        <taxon>Sphingomonadales</taxon>
        <taxon>Sphingomonadaceae</taxon>
        <taxon>Novosphingobium</taxon>
    </lineage>
</organism>
<dbReference type="SUPFAM" id="SSF51182">
    <property type="entry name" value="RmlC-like cupins"/>
    <property type="match status" value="1"/>
</dbReference>
<sequence length="162" mass="17686">MIKRAIILAVLMALTDAASAQEGPTTMDIARKPDLKTVDAPSEYFTGKVTITGQFQRPAPSRVSGAIVHFEPGARSAWHTHPAGQTLIVTEGVGWTQIEGGGKYEFRAGDILWCPADHKHWHGATPHEGMTHIAIQDTVDGKNVVWMEKVTDEEYLAPLESD</sequence>
<evidence type="ECO:0000256" key="1">
    <source>
        <dbReference type="SAM" id="SignalP"/>
    </source>
</evidence>
<dbReference type="Gene3D" id="2.60.120.10">
    <property type="entry name" value="Jelly Rolls"/>
    <property type="match status" value="1"/>
</dbReference>
<dbReference type="InterPro" id="IPR013096">
    <property type="entry name" value="Cupin_2"/>
</dbReference>
<evidence type="ECO:0000313" key="3">
    <source>
        <dbReference type="EMBL" id="PZQ54399.1"/>
    </source>
</evidence>
<dbReference type="InterPro" id="IPR011051">
    <property type="entry name" value="RmlC_Cupin_sf"/>
</dbReference>
<dbReference type="PANTHER" id="PTHR43698">
    <property type="entry name" value="RIBD C-TERMINAL DOMAIN CONTAINING PROTEIN"/>
    <property type="match status" value="1"/>
</dbReference>
<comment type="caution">
    <text evidence="3">The sequence shown here is derived from an EMBL/GenBank/DDBJ whole genome shotgun (WGS) entry which is preliminary data.</text>
</comment>
<protein>
    <submittedName>
        <fullName evidence="3">Cupin domain-containing protein</fullName>
    </submittedName>
</protein>
<dbReference type="Pfam" id="PF07883">
    <property type="entry name" value="Cupin_2"/>
    <property type="match status" value="1"/>
</dbReference>
<accession>A0A2W5NQM5</accession>
<feature type="domain" description="Cupin type-2" evidence="2">
    <location>
        <begin position="67"/>
        <end position="128"/>
    </location>
</feature>
<gene>
    <name evidence="3" type="ORF">DI555_12450</name>
</gene>
<proteinExistence type="predicted"/>
<dbReference type="PANTHER" id="PTHR43698:SF1">
    <property type="entry name" value="BLL4564 PROTEIN"/>
    <property type="match status" value="1"/>
</dbReference>
<feature type="signal peptide" evidence="1">
    <location>
        <begin position="1"/>
        <end position="20"/>
    </location>
</feature>
<dbReference type="EMBL" id="QFPX01000009">
    <property type="protein sequence ID" value="PZQ54399.1"/>
    <property type="molecule type" value="Genomic_DNA"/>
</dbReference>